<dbReference type="AlphaFoldDB" id="A0A8X8X761"/>
<protein>
    <recommendedName>
        <fullName evidence="4">Transmembrane protein</fullName>
    </recommendedName>
</protein>
<reference evidence="2" key="2">
    <citation type="submission" date="2020-08" db="EMBL/GenBank/DDBJ databases">
        <title>Plant Genome Project.</title>
        <authorList>
            <person name="Zhang R.-G."/>
        </authorList>
    </citation>
    <scope>NUCLEOTIDE SEQUENCE</scope>
    <source>
        <strain evidence="2">Huo1</strain>
        <tissue evidence="2">Leaf</tissue>
    </source>
</reference>
<keyword evidence="3" id="KW-1185">Reference proteome</keyword>
<dbReference type="Gene3D" id="3.40.50.2000">
    <property type="entry name" value="Glycogen Phosphorylase B"/>
    <property type="match status" value="1"/>
</dbReference>
<comment type="caution">
    <text evidence="2">The sequence shown here is derived from an EMBL/GenBank/DDBJ whole genome shotgun (WGS) entry which is preliminary data.</text>
</comment>
<evidence type="ECO:0000313" key="3">
    <source>
        <dbReference type="Proteomes" id="UP000298416"/>
    </source>
</evidence>
<evidence type="ECO:0008006" key="4">
    <source>
        <dbReference type="Google" id="ProtNLM"/>
    </source>
</evidence>
<keyword evidence="1" id="KW-0472">Membrane</keyword>
<feature type="transmembrane region" description="Helical" evidence="1">
    <location>
        <begin position="20"/>
        <end position="40"/>
    </location>
</feature>
<evidence type="ECO:0000256" key="1">
    <source>
        <dbReference type="SAM" id="Phobius"/>
    </source>
</evidence>
<organism evidence="2">
    <name type="scientific">Salvia splendens</name>
    <name type="common">Scarlet sage</name>
    <dbReference type="NCBI Taxonomy" id="180675"/>
    <lineage>
        <taxon>Eukaryota</taxon>
        <taxon>Viridiplantae</taxon>
        <taxon>Streptophyta</taxon>
        <taxon>Embryophyta</taxon>
        <taxon>Tracheophyta</taxon>
        <taxon>Spermatophyta</taxon>
        <taxon>Magnoliopsida</taxon>
        <taxon>eudicotyledons</taxon>
        <taxon>Gunneridae</taxon>
        <taxon>Pentapetalae</taxon>
        <taxon>asterids</taxon>
        <taxon>lamiids</taxon>
        <taxon>Lamiales</taxon>
        <taxon>Lamiaceae</taxon>
        <taxon>Nepetoideae</taxon>
        <taxon>Mentheae</taxon>
        <taxon>Salviinae</taxon>
        <taxon>Salvia</taxon>
        <taxon>Salvia subgen. Calosphace</taxon>
        <taxon>core Calosphace</taxon>
    </lineage>
</organism>
<keyword evidence="1" id="KW-0812">Transmembrane</keyword>
<dbReference type="PANTHER" id="PTHR48050">
    <property type="entry name" value="STEROL 3-BETA-GLUCOSYLTRANSFERASE"/>
    <property type="match status" value="1"/>
</dbReference>
<dbReference type="PANTHER" id="PTHR48050:SF16">
    <property type="entry name" value="STEROL 3-BETA-GLUCOSYLTRANSFERASE UGT80B1"/>
    <property type="match status" value="1"/>
</dbReference>
<keyword evidence="1" id="KW-1133">Transmembrane helix</keyword>
<gene>
    <name evidence="2" type="ORF">SASPL_131088</name>
</gene>
<name>A0A8X8X761_SALSN</name>
<evidence type="ECO:0000313" key="2">
    <source>
        <dbReference type="EMBL" id="KAG6408085.1"/>
    </source>
</evidence>
<reference evidence="2" key="1">
    <citation type="submission" date="2018-01" db="EMBL/GenBank/DDBJ databases">
        <authorList>
            <person name="Mao J.F."/>
        </authorList>
    </citation>
    <scope>NUCLEOTIDE SEQUENCE</scope>
    <source>
        <strain evidence="2">Huo1</strain>
        <tissue evidence="2">Leaf</tissue>
    </source>
</reference>
<proteinExistence type="predicted"/>
<dbReference type="Proteomes" id="UP000298416">
    <property type="component" value="Unassembled WGS sequence"/>
</dbReference>
<accession>A0A8X8X761</accession>
<sequence>MDMNFYRPTRAFPHPFTQGSGWLSYALVDLMIWWGIRGFINGMRKNKLNLGPVGYFKSRHISISQVPTSYMWSSRVLPKPNGKVYLFSLFNYLTLY</sequence>
<dbReference type="InterPro" id="IPR050426">
    <property type="entry name" value="Glycosyltransferase_28"/>
</dbReference>
<dbReference type="EMBL" id="PNBA02000011">
    <property type="protein sequence ID" value="KAG6408085.1"/>
    <property type="molecule type" value="Genomic_DNA"/>
</dbReference>